<name>A0A0R3S334_9BILA</name>
<evidence type="ECO:0000256" key="1">
    <source>
        <dbReference type="SAM" id="MobiDB-lite"/>
    </source>
</evidence>
<protein>
    <submittedName>
        <fullName evidence="3">Uncharacterized protein</fullName>
    </submittedName>
</protein>
<dbReference type="WBParaSite" id="EEL_0000915401-mRNA-1">
    <property type="protein sequence ID" value="EEL_0000915401-mRNA-1"/>
    <property type="gene ID" value="EEL_0000915401"/>
</dbReference>
<dbReference type="AlphaFoldDB" id="A0A0R3S334"/>
<accession>A0A0R3S334</accession>
<sequence>MKTSCRMDALKKHRSWNVGLESCLGQHHSHPNNKFQRGEKDWLNG</sequence>
<feature type="compositionally biased region" description="Basic and acidic residues" evidence="1">
    <location>
        <begin position="36"/>
        <end position="45"/>
    </location>
</feature>
<proteinExistence type="predicted"/>
<feature type="region of interest" description="Disordered" evidence="1">
    <location>
        <begin position="23"/>
        <end position="45"/>
    </location>
</feature>
<dbReference type="Proteomes" id="UP000050640">
    <property type="component" value="Unplaced"/>
</dbReference>
<keyword evidence="2" id="KW-1185">Reference proteome</keyword>
<organism evidence="2 3">
    <name type="scientific">Elaeophora elaphi</name>
    <dbReference type="NCBI Taxonomy" id="1147741"/>
    <lineage>
        <taxon>Eukaryota</taxon>
        <taxon>Metazoa</taxon>
        <taxon>Ecdysozoa</taxon>
        <taxon>Nematoda</taxon>
        <taxon>Chromadorea</taxon>
        <taxon>Rhabditida</taxon>
        <taxon>Spirurina</taxon>
        <taxon>Spiruromorpha</taxon>
        <taxon>Filarioidea</taxon>
        <taxon>Onchocercidae</taxon>
        <taxon>Elaeophora</taxon>
    </lineage>
</organism>
<reference evidence="3" key="1">
    <citation type="submission" date="2017-02" db="UniProtKB">
        <authorList>
            <consortium name="WormBaseParasite"/>
        </authorList>
    </citation>
    <scope>IDENTIFICATION</scope>
</reference>
<evidence type="ECO:0000313" key="2">
    <source>
        <dbReference type="Proteomes" id="UP000050640"/>
    </source>
</evidence>
<evidence type="ECO:0000313" key="3">
    <source>
        <dbReference type="WBParaSite" id="EEL_0000915401-mRNA-1"/>
    </source>
</evidence>